<dbReference type="SUPFAM" id="SSF52200">
    <property type="entry name" value="Toll/Interleukin receptor TIR domain"/>
    <property type="match status" value="1"/>
</dbReference>
<dbReference type="Gene3D" id="3.40.50.10140">
    <property type="entry name" value="Toll/interleukin-1 receptor homology (TIR) domain"/>
    <property type="match status" value="1"/>
</dbReference>
<dbReference type="Gene3D" id="3.80.10.10">
    <property type="entry name" value="Ribonuclease Inhibitor"/>
    <property type="match status" value="2"/>
</dbReference>
<reference evidence="5" key="1">
    <citation type="journal article" date="2015" name="Nature">
        <title>Complex archaea that bridge the gap between prokaryotes and eukaryotes.</title>
        <authorList>
            <person name="Spang A."/>
            <person name="Saw J.H."/>
            <person name="Jorgensen S.L."/>
            <person name="Zaremba-Niedzwiedzka K."/>
            <person name="Martijn J."/>
            <person name="Lind A.E."/>
            <person name="van Eijk R."/>
            <person name="Schleper C."/>
            <person name="Guy L."/>
            <person name="Ettema T.J."/>
        </authorList>
    </citation>
    <scope>NUCLEOTIDE SEQUENCE</scope>
</reference>
<dbReference type="InterPro" id="IPR001611">
    <property type="entry name" value="Leu-rich_rpt"/>
</dbReference>
<proteinExistence type="predicted"/>
<evidence type="ECO:0000256" key="3">
    <source>
        <dbReference type="SAM" id="Coils"/>
    </source>
</evidence>
<dbReference type="SMART" id="SM00364">
    <property type="entry name" value="LRR_BAC"/>
    <property type="match status" value="5"/>
</dbReference>
<feature type="non-terminal residue" evidence="5">
    <location>
        <position position="1"/>
    </location>
</feature>
<dbReference type="InterPro" id="IPR035897">
    <property type="entry name" value="Toll_tir_struct_dom_sf"/>
</dbReference>
<keyword evidence="2" id="KW-0677">Repeat</keyword>
<name>A0A0F9MC39_9ZZZZ</name>
<protein>
    <recommendedName>
        <fullName evidence="4">Disease resistance R13L4/SHOC-2-like LRR domain-containing protein</fullName>
    </recommendedName>
</protein>
<dbReference type="AlphaFoldDB" id="A0A0F9MC39"/>
<dbReference type="PROSITE" id="PS51450">
    <property type="entry name" value="LRR"/>
    <property type="match status" value="2"/>
</dbReference>
<keyword evidence="3" id="KW-0175">Coiled coil</keyword>
<gene>
    <name evidence="5" type="ORF">LCGC14_1109020</name>
</gene>
<dbReference type="EMBL" id="LAZR01005050">
    <property type="protein sequence ID" value="KKN03299.1"/>
    <property type="molecule type" value="Genomic_DNA"/>
</dbReference>
<dbReference type="InterPro" id="IPR003591">
    <property type="entry name" value="Leu-rich_rpt_typical-subtyp"/>
</dbReference>
<dbReference type="PANTHER" id="PTHR48051:SF1">
    <property type="entry name" value="RAS SUPPRESSOR PROTEIN 1"/>
    <property type="match status" value="1"/>
</dbReference>
<evidence type="ECO:0000256" key="2">
    <source>
        <dbReference type="ARBA" id="ARBA00022737"/>
    </source>
</evidence>
<accession>A0A0F9MC39</accession>
<dbReference type="SMART" id="SM00369">
    <property type="entry name" value="LRR_TYP"/>
    <property type="match status" value="6"/>
</dbReference>
<organism evidence="5">
    <name type="scientific">marine sediment metagenome</name>
    <dbReference type="NCBI Taxonomy" id="412755"/>
    <lineage>
        <taxon>unclassified sequences</taxon>
        <taxon>metagenomes</taxon>
        <taxon>ecological metagenomes</taxon>
    </lineage>
</organism>
<evidence type="ECO:0000259" key="4">
    <source>
        <dbReference type="Pfam" id="PF23598"/>
    </source>
</evidence>
<dbReference type="InterPro" id="IPR055414">
    <property type="entry name" value="LRR_R13L4/SHOC2-like"/>
</dbReference>
<keyword evidence="1" id="KW-0433">Leucine-rich repeat</keyword>
<dbReference type="GO" id="GO:0005737">
    <property type="term" value="C:cytoplasm"/>
    <property type="evidence" value="ECO:0007669"/>
    <property type="project" value="TreeGrafter"/>
</dbReference>
<dbReference type="InterPro" id="IPR050216">
    <property type="entry name" value="LRR_domain-containing"/>
</dbReference>
<comment type="caution">
    <text evidence="5">The sequence shown here is derived from an EMBL/GenBank/DDBJ whole genome shotgun (WGS) entry which is preliminary data.</text>
</comment>
<evidence type="ECO:0000313" key="5">
    <source>
        <dbReference type="EMBL" id="KKN03299.1"/>
    </source>
</evidence>
<dbReference type="Pfam" id="PF23598">
    <property type="entry name" value="LRR_14"/>
    <property type="match status" value="1"/>
</dbReference>
<dbReference type="SUPFAM" id="SSF52047">
    <property type="entry name" value="RNI-like"/>
    <property type="match status" value="1"/>
</dbReference>
<feature type="coiled-coil region" evidence="3">
    <location>
        <begin position="446"/>
        <end position="473"/>
    </location>
</feature>
<evidence type="ECO:0000256" key="1">
    <source>
        <dbReference type="ARBA" id="ARBA00022614"/>
    </source>
</evidence>
<sequence>IDEVPDFIRNFKDLESLNLKQNNLKFLPEWMKEFKNLSRLNLNNNDFKSLPDWMNEFKKLSYLSLEGNSIKILPEWLGTLDQLKTLKLGFRHLEWNEINLKVLKAVCRRGGIISAPRLLKFQAIHDLPNEKIKIISEFEKYNTEREKDNKRVNLIPIKMEEGKIIEWKLNGYNINSLPENFGIFHNLRALTISHNPIESLPESFGELKNLEFLDLSNNKLTLLPESFVNLVSINNLNLSKNQFGEIPTQLWALKELTNLNISDNPLNPEDMNVSQKVPDLIREYLRTKATIRIFISHAVIDYEPYRIKELIEYLEKQKEISQVFFCEEDLAGNIDKWMLDVVQKCQLILFIGTQKSVFNSPDCANELQLADKFSIPVIPLKGNDIDWPDLAQINLSRELGLEFDKENFDRFCNNLYQYILNFKREIDLIDKDSLQKGITDIYERFRLILEESLSDVKRNLDSLTKRILNLEEKVK</sequence>
<feature type="domain" description="Disease resistance R13L4/SHOC-2-like LRR" evidence="4">
    <location>
        <begin position="180"/>
        <end position="337"/>
    </location>
</feature>
<dbReference type="PANTHER" id="PTHR48051">
    <property type="match status" value="1"/>
</dbReference>
<dbReference type="Pfam" id="PF00560">
    <property type="entry name" value="LRR_1"/>
    <property type="match status" value="1"/>
</dbReference>
<dbReference type="InterPro" id="IPR032675">
    <property type="entry name" value="LRR_dom_sf"/>
</dbReference>